<name>A0A418AGX5_9STRA</name>
<dbReference type="AlphaFoldDB" id="A0A418AGX5"/>
<accession>A0A418AGX5</accession>
<evidence type="ECO:0000313" key="1">
    <source>
        <dbReference type="EMBL" id="RHY20492.1"/>
    </source>
</evidence>
<dbReference type="EMBL" id="QUSY01002624">
    <property type="protein sequence ID" value="RHY20492.1"/>
    <property type="molecule type" value="Genomic_DNA"/>
</dbReference>
<dbReference type="Proteomes" id="UP000285060">
    <property type="component" value="Unassembled WGS sequence"/>
</dbReference>
<protein>
    <submittedName>
        <fullName evidence="1">Uncharacterized protein</fullName>
    </submittedName>
</protein>
<comment type="caution">
    <text evidence="1">The sequence shown here is derived from an EMBL/GenBank/DDBJ whole genome shotgun (WGS) entry which is preliminary data.</text>
</comment>
<keyword evidence="2" id="KW-1185">Reference proteome</keyword>
<reference evidence="1 2" key="1">
    <citation type="submission" date="2018-08" db="EMBL/GenBank/DDBJ databases">
        <title>Aphanomyces genome sequencing and annotation.</title>
        <authorList>
            <person name="Minardi D."/>
            <person name="Oidtmann B."/>
            <person name="Van Der Giezen M."/>
            <person name="Studholme D.J."/>
        </authorList>
    </citation>
    <scope>NUCLEOTIDE SEQUENCE [LARGE SCALE GENOMIC DNA]</scope>
    <source>
        <strain evidence="1 2">NJM0002</strain>
    </source>
</reference>
<proteinExistence type="predicted"/>
<evidence type="ECO:0000313" key="2">
    <source>
        <dbReference type="Proteomes" id="UP000285060"/>
    </source>
</evidence>
<gene>
    <name evidence="1" type="ORF">DYB32_010019</name>
</gene>
<organism evidence="1 2">
    <name type="scientific">Aphanomyces invadans</name>
    <dbReference type="NCBI Taxonomy" id="157072"/>
    <lineage>
        <taxon>Eukaryota</taxon>
        <taxon>Sar</taxon>
        <taxon>Stramenopiles</taxon>
        <taxon>Oomycota</taxon>
        <taxon>Saprolegniomycetes</taxon>
        <taxon>Saprolegniales</taxon>
        <taxon>Verrucalvaceae</taxon>
        <taxon>Aphanomyces</taxon>
    </lineage>
</organism>
<feature type="non-terminal residue" evidence="1">
    <location>
        <position position="1"/>
    </location>
</feature>
<sequence>ASDAGLSNLQIADVIEEVTAASEQIADPADLAAAAVIETGASSSEALEIAAGAMADDAAEDAGLSPASTQGLKTQLAELETQHEALVKVVSSTGWHYSTGEVSI</sequence>